<gene>
    <name evidence="1" type="ORF">SAMN05444359_102112</name>
</gene>
<name>A0A1H9AKK3_9BACT</name>
<keyword evidence="2" id="KW-1185">Reference proteome</keyword>
<dbReference type="Proteomes" id="UP000199021">
    <property type="component" value="Unassembled WGS sequence"/>
</dbReference>
<dbReference type="OrthoDB" id="1496170at2"/>
<sequence>MSRILPFNDIHRPIGKFVNIEFGNPKRRDCEGMGICNVELAGTMNTLRAHRCKACTVQAFLSYTPRNGKVQLEFRRRDIRTCTYNKQFKNGLFRIEEDVAFPEELIQACGLPAESSIKQGLYPIEEKGGRLRFMLSLGLSAKMSFSGITDSRIPTTF</sequence>
<dbReference type="AlphaFoldDB" id="A0A1H9AKK3"/>
<dbReference type="EMBL" id="FOFB01000002">
    <property type="protein sequence ID" value="SEP76478.1"/>
    <property type="molecule type" value="Genomic_DNA"/>
</dbReference>
<dbReference type="RefSeq" id="WP_090165298.1">
    <property type="nucleotide sequence ID" value="NZ_FOFB01000002.1"/>
</dbReference>
<dbReference type="STRING" id="478744.SAMN05444359_102112"/>
<protein>
    <submittedName>
        <fullName evidence="1">Uncharacterized protein</fullName>
    </submittedName>
</protein>
<evidence type="ECO:0000313" key="1">
    <source>
        <dbReference type="EMBL" id="SEP76478.1"/>
    </source>
</evidence>
<dbReference type="InParanoid" id="A0A1H9AKK3"/>
<reference evidence="2" key="1">
    <citation type="submission" date="2016-10" db="EMBL/GenBank/DDBJ databases">
        <authorList>
            <person name="Varghese N."/>
            <person name="Submissions S."/>
        </authorList>
    </citation>
    <scope>NUCLEOTIDE SEQUENCE [LARGE SCALE GENOMIC DNA]</scope>
    <source>
        <strain evidence="2">DSM 24740</strain>
    </source>
</reference>
<organism evidence="1 2">
    <name type="scientific">Neolewinella agarilytica</name>
    <dbReference type="NCBI Taxonomy" id="478744"/>
    <lineage>
        <taxon>Bacteria</taxon>
        <taxon>Pseudomonadati</taxon>
        <taxon>Bacteroidota</taxon>
        <taxon>Saprospiria</taxon>
        <taxon>Saprospirales</taxon>
        <taxon>Lewinellaceae</taxon>
        <taxon>Neolewinella</taxon>
    </lineage>
</organism>
<evidence type="ECO:0000313" key="2">
    <source>
        <dbReference type="Proteomes" id="UP000199021"/>
    </source>
</evidence>
<accession>A0A1H9AKK3</accession>
<proteinExistence type="predicted"/>